<protein>
    <submittedName>
        <fullName evidence="1">Uncharacterized protein</fullName>
    </submittedName>
</protein>
<organism evidence="1 2">
    <name type="scientific">Tautonia plasticadhaerens</name>
    <dbReference type="NCBI Taxonomy" id="2527974"/>
    <lineage>
        <taxon>Bacteria</taxon>
        <taxon>Pseudomonadati</taxon>
        <taxon>Planctomycetota</taxon>
        <taxon>Planctomycetia</taxon>
        <taxon>Isosphaerales</taxon>
        <taxon>Isosphaeraceae</taxon>
        <taxon>Tautonia</taxon>
    </lineage>
</organism>
<dbReference type="Proteomes" id="UP000317835">
    <property type="component" value="Chromosome"/>
</dbReference>
<evidence type="ECO:0000313" key="1">
    <source>
        <dbReference type="EMBL" id="QDV33579.1"/>
    </source>
</evidence>
<dbReference type="Gene3D" id="2.120.10.80">
    <property type="entry name" value="Kelch-type beta propeller"/>
    <property type="match status" value="1"/>
</dbReference>
<dbReference type="OrthoDB" id="6692170at2"/>
<dbReference type="RefSeq" id="WP_145267935.1">
    <property type="nucleotide sequence ID" value="NZ_CP036426.1"/>
</dbReference>
<dbReference type="AlphaFoldDB" id="A0A518GYA8"/>
<dbReference type="KEGG" id="tpla:ElP_14530"/>
<name>A0A518GYA8_9BACT</name>
<sequence length="352" mass="40203">MKPTRDVFLAQRHRRFGRSNPERFRLELWDWILREGIWPYRLRKEFDAGPEPDGEPEWSIGDMGFTRTELPDGRIIRVGGEHEDFYDPDFCIYNHVIVEAPGEVPAIFGYPRDVFPPTDFHSATLVDGRIFIVGCLGYLDERRPGTTPVFSLDTETYRITPVPTSGTPPGWIFKHSATLDPGRNAIDVSGGNLFEIRDDQPLVRRSLDDFRLHLDDGRWERLTERSDWVEVRIAPEHWDLESSRRFRRAERDSYLLPRSTPHIIVRRVGEPSPDDVDEDLLSRCFEIDGITIRTRSEHSCSIGVLIEGPLQGPLFRQLIDDLRSGLEAIIDGPSCKVTHLAPPRGGPRGSGA</sequence>
<dbReference type="SUPFAM" id="SSF50965">
    <property type="entry name" value="Galactose oxidase, central domain"/>
    <property type="match status" value="1"/>
</dbReference>
<gene>
    <name evidence="1" type="ORF">ElP_14530</name>
</gene>
<keyword evidence="2" id="KW-1185">Reference proteome</keyword>
<reference evidence="1 2" key="1">
    <citation type="submission" date="2019-02" db="EMBL/GenBank/DDBJ databases">
        <title>Deep-cultivation of Planctomycetes and their phenomic and genomic characterization uncovers novel biology.</title>
        <authorList>
            <person name="Wiegand S."/>
            <person name="Jogler M."/>
            <person name="Boedeker C."/>
            <person name="Pinto D."/>
            <person name="Vollmers J."/>
            <person name="Rivas-Marin E."/>
            <person name="Kohn T."/>
            <person name="Peeters S.H."/>
            <person name="Heuer A."/>
            <person name="Rast P."/>
            <person name="Oberbeckmann S."/>
            <person name="Bunk B."/>
            <person name="Jeske O."/>
            <person name="Meyerdierks A."/>
            <person name="Storesund J.E."/>
            <person name="Kallscheuer N."/>
            <person name="Luecker S."/>
            <person name="Lage O.M."/>
            <person name="Pohl T."/>
            <person name="Merkel B.J."/>
            <person name="Hornburger P."/>
            <person name="Mueller R.-W."/>
            <person name="Bruemmer F."/>
            <person name="Labrenz M."/>
            <person name="Spormann A.M."/>
            <person name="Op den Camp H."/>
            <person name="Overmann J."/>
            <person name="Amann R."/>
            <person name="Jetten M.S.M."/>
            <person name="Mascher T."/>
            <person name="Medema M.H."/>
            <person name="Devos D.P."/>
            <person name="Kaster A.-K."/>
            <person name="Ovreas L."/>
            <person name="Rohde M."/>
            <person name="Galperin M.Y."/>
            <person name="Jogler C."/>
        </authorList>
    </citation>
    <scope>NUCLEOTIDE SEQUENCE [LARGE SCALE GENOMIC DNA]</scope>
    <source>
        <strain evidence="1 2">ElP</strain>
    </source>
</reference>
<dbReference type="EMBL" id="CP036426">
    <property type="protein sequence ID" value="QDV33579.1"/>
    <property type="molecule type" value="Genomic_DNA"/>
</dbReference>
<proteinExistence type="predicted"/>
<evidence type="ECO:0000313" key="2">
    <source>
        <dbReference type="Proteomes" id="UP000317835"/>
    </source>
</evidence>
<dbReference type="InterPro" id="IPR011043">
    <property type="entry name" value="Gal_Oxase/kelch_b-propeller"/>
</dbReference>
<dbReference type="InterPro" id="IPR015915">
    <property type="entry name" value="Kelch-typ_b-propeller"/>
</dbReference>
<accession>A0A518GYA8</accession>